<proteinExistence type="predicted"/>
<organism evidence="2 3">
    <name type="scientific">Devosia oryziradicis</name>
    <dbReference type="NCBI Taxonomy" id="2801335"/>
    <lineage>
        <taxon>Bacteria</taxon>
        <taxon>Pseudomonadati</taxon>
        <taxon>Pseudomonadota</taxon>
        <taxon>Alphaproteobacteria</taxon>
        <taxon>Hyphomicrobiales</taxon>
        <taxon>Devosiaceae</taxon>
        <taxon>Devosia</taxon>
    </lineage>
</organism>
<sequence>MSILLGVIALFAILSLVVAAIQAIAIVRLAPASERLGSYMLLGWWKFGQLEQKAGPAAAEHLAIYKRAAIAFIVFIVLGVALSGWVVNQTPASASASAEPRLINDPRVIPAKFALNTDLRRAAVVPGVPNILES</sequence>
<feature type="transmembrane region" description="Helical" evidence="1">
    <location>
        <begin position="68"/>
        <end position="87"/>
    </location>
</feature>
<dbReference type="RefSeq" id="WP_201653797.1">
    <property type="nucleotide sequence ID" value="NZ_CP068047.1"/>
</dbReference>
<keyword evidence="1" id="KW-1133">Transmembrane helix</keyword>
<evidence type="ECO:0000313" key="2">
    <source>
        <dbReference type="EMBL" id="QQR35012.1"/>
    </source>
</evidence>
<reference evidence="2 3" key="1">
    <citation type="submission" date="2021-01" db="EMBL/GenBank/DDBJ databases">
        <title>Genome seq and assembly of Devosia sp. G19.</title>
        <authorList>
            <person name="Chhetri G."/>
        </authorList>
    </citation>
    <scope>NUCLEOTIDE SEQUENCE [LARGE SCALE GENOMIC DNA]</scope>
    <source>
        <strain evidence="2 3">G19</strain>
    </source>
</reference>
<accession>A0ABX7BTZ6</accession>
<keyword evidence="3" id="KW-1185">Reference proteome</keyword>
<keyword evidence="1" id="KW-0472">Membrane</keyword>
<dbReference type="Proteomes" id="UP000595460">
    <property type="component" value="Chromosome"/>
</dbReference>
<gene>
    <name evidence="2" type="ORF">JI749_11560</name>
</gene>
<dbReference type="EMBL" id="CP068047">
    <property type="protein sequence ID" value="QQR35012.1"/>
    <property type="molecule type" value="Genomic_DNA"/>
</dbReference>
<evidence type="ECO:0000256" key="1">
    <source>
        <dbReference type="SAM" id="Phobius"/>
    </source>
</evidence>
<evidence type="ECO:0000313" key="3">
    <source>
        <dbReference type="Proteomes" id="UP000595460"/>
    </source>
</evidence>
<keyword evidence="1" id="KW-0812">Transmembrane</keyword>
<protein>
    <submittedName>
        <fullName evidence="2">Uncharacterized protein</fullName>
    </submittedName>
</protein>
<name>A0ABX7BTZ6_9HYPH</name>